<comment type="caution">
    <text evidence="8">The sequence shown here is derived from an EMBL/GenBank/DDBJ whole genome shotgun (WGS) entry which is preliminary data.</text>
</comment>
<dbReference type="Gene3D" id="1.10.510.10">
    <property type="entry name" value="Transferase(Phosphotransferase) domain 1"/>
    <property type="match status" value="1"/>
</dbReference>
<dbReference type="Pfam" id="PF20341">
    <property type="entry name" value="DUF6636"/>
    <property type="match status" value="1"/>
</dbReference>
<reference evidence="8" key="1">
    <citation type="submission" date="2021-04" db="EMBL/GenBank/DDBJ databases">
        <title>Pseudonocardia sp. nov., isolated from sandy soil of mangrove forest.</title>
        <authorList>
            <person name="Zan Z."/>
            <person name="Huang R."/>
            <person name="Liu W."/>
        </authorList>
    </citation>
    <scope>NUCLEOTIDE SEQUENCE</scope>
    <source>
        <strain evidence="8">S2-4</strain>
    </source>
</reference>
<evidence type="ECO:0000256" key="1">
    <source>
        <dbReference type="ARBA" id="ARBA00022679"/>
    </source>
</evidence>
<keyword evidence="1" id="KW-0808">Transferase</keyword>
<keyword evidence="9" id="KW-1185">Reference proteome</keyword>
<evidence type="ECO:0000256" key="5">
    <source>
        <dbReference type="SAM" id="MobiDB-lite"/>
    </source>
</evidence>
<keyword evidence="4" id="KW-0067">ATP-binding</keyword>
<feature type="domain" description="Protein kinase" evidence="7">
    <location>
        <begin position="30"/>
        <end position="305"/>
    </location>
</feature>
<dbReference type="EMBL" id="JAGSOV010000028">
    <property type="protein sequence ID" value="MCO1656019.1"/>
    <property type="molecule type" value="Genomic_DNA"/>
</dbReference>
<dbReference type="SUPFAM" id="SSF56112">
    <property type="entry name" value="Protein kinase-like (PK-like)"/>
    <property type="match status" value="1"/>
</dbReference>
<evidence type="ECO:0000256" key="6">
    <source>
        <dbReference type="SAM" id="Phobius"/>
    </source>
</evidence>
<dbReference type="Pfam" id="PF00069">
    <property type="entry name" value="Pkinase"/>
    <property type="match status" value="1"/>
</dbReference>
<dbReference type="PANTHER" id="PTHR43289">
    <property type="entry name" value="MITOGEN-ACTIVATED PROTEIN KINASE KINASE KINASE 20-RELATED"/>
    <property type="match status" value="1"/>
</dbReference>
<keyword evidence="2" id="KW-0547">Nucleotide-binding</keyword>
<dbReference type="InterPro" id="IPR046576">
    <property type="entry name" value="DUF6636"/>
</dbReference>
<dbReference type="PROSITE" id="PS50011">
    <property type="entry name" value="PROTEIN_KINASE_DOM"/>
    <property type="match status" value="1"/>
</dbReference>
<keyword evidence="6" id="KW-0472">Membrane</keyword>
<dbReference type="Proteomes" id="UP001165283">
    <property type="component" value="Unassembled WGS sequence"/>
</dbReference>
<name>A0ABT0ZZ48_9PSEU</name>
<evidence type="ECO:0000313" key="8">
    <source>
        <dbReference type="EMBL" id="MCO1656019.1"/>
    </source>
</evidence>
<dbReference type="InterPro" id="IPR000719">
    <property type="entry name" value="Prot_kinase_dom"/>
</dbReference>
<organism evidence="8 9">
    <name type="scientific">Pseudonocardia humida</name>
    <dbReference type="NCBI Taxonomy" id="2800819"/>
    <lineage>
        <taxon>Bacteria</taxon>
        <taxon>Bacillati</taxon>
        <taxon>Actinomycetota</taxon>
        <taxon>Actinomycetes</taxon>
        <taxon>Pseudonocardiales</taxon>
        <taxon>Pseudonocardiaceae</taxon>
        <taxon>Pseudonocardia</taxon>
    </lineage>
</organism>
<dbReference type="PANTHER" id="PTHR43289:SF34">
    <property type="entry name" value="SERINE_THREONINE-PROTEIN KINASE YBDM-RELATED"/>
    <property type="match status" value="1"/>
</dbReference>
<evidence type="ECO:0000256" key="2">
    <source>
        <dbReference type="ARBA" id="ARBA00022741"/>
    </source>
</evidence>
<feature type="region of interest" description="Disordered" evidence="5">
    <location>
        <begin position="1"/>
        <end position="24"/>
    </location>
</feature>
<protein>
    <submittedName>
        <fullName evidence="8">Serine/threonine protein kinase</fullName>
    </submittedName>
</protein>
<feature type="transmembrane region" description="Helical" evidence="6">
    <location>
        <begin position="343"/>
        <end position="364"/>
    </location>
</feature>
<gene>
    <name evidence="8" type="ORF">KDL28_13245</name>
</gene>
<dbReference type="InterPro" id="IPR011009">
    <property type="entry name" value="Kinase-like_dom_sf"/>
</dbReference>
<keyword evidence="6" id="KW-1133">Transmembrane helix</keyword>
<keyword evidence="6" id="KW-0812">Transmembrane</keyword>
<evidence type="ECO:0000256" key="4">
    <source>
        <dbReference type="ARBA" id="ARBA00022840"/>
    </source>
</evidence>
<evidence type="ECO:0000259" key="7">
    <source>
        <dbReference type="PROSITE" id="PS50011"/>
    </source>
</evidence>
<keyword evidence="8" id="KW-0723">Serine/threonine-protein kinase</keyword>
<feature type="compositionally biased region" description="Basic and acidic residues" evidence="5">
    <location>
        <begin position="1"/>
        <end position="17"/>
    </location>
</feature>
<keyword evidence="3 8" id="KW-0418">Kinase</keyword>
<proteinExistence type="predicted"/>
<dbReference type="CDD" id="cd14014">
    <property type="entry name" value="STKc_PknB_like"/>
    <property type="match status" value="1"/>
</dbReference>
<evidence type="ECO:0000313" key="9">
    <source>
        <dbReference type="Proteomes" id="UP001165283"/>
    </source>
</evidence>
<sequence>MPPESDHPQVDPAHDPMRTASPVPVGVGRYRVQSRLSDGAMGQVLVGIDETGRRAALRLVAAEPAAEPGFRDRFRQELRAAALAPPWFCAAVLDADPEGDPPWLATAFVDGPTVGSFVSVNGPLGVQGTTALAMRLADGLVALHASGLVHRDITPSTVVLAEDGPRLLDMGVARATDPTSIARYGHPTGHPGFMAPELLAGRTDTGPAGDVFAFAAVVGYAATAHPPFPSATGPGLPGPAPDVPPAAATGPIRRPPVGEPELGPIPGRLRDVLAACLAPDPAARPTMAQVREQLAAVGSAAAPTVDVATRPAPAVPPGPAAPPVVGPPPGSVPPLVGPRTRRWVAVAAAAAIGAAVTVAAVFILGGGDGSDPRANGPTGAPTASPAPVPADIATVIDAAADDRFGADSARFATPSGNIACAMSDDEVRCDVAERSWDLPPEPDGCTEEYGAGAVVSGDRPGELSCAAGTVAERGLEVLEYGTAVRRDGVLCASRETGVRCENEVTRHGFQVARAAYELF</sequence>
<dbReference type="RefSeq" id="WP_252438343.1">
    <property type="nucleotide sequence ID" value="NZ_JAGSOV010000028.1"/>
</dbReference>
<dbReference type="GO" id="GO:0004674">
    <property type="term" value="F:protein serine/threonine kinase activity"/>
    <property type="evidence" value="ECO:0007669"/>
    <property type="project" value="UniProtKB-KW"/>
</dbReference>
<accession>A0ABT0ZZ48</accession>
<evidence type="ECO:0000256" key="3">
    <source>
        <dbReference type="ARBA" id="ARBA00022777"/>
    </source>
</evidence>
<dbReference type="Gene3D" id="3.30.200.20">
    <property type="entry name" value="Phosphorylase Kinase, domain 1"/>
    <property type="match status" value="1"/>
</dbReference>